<dbReference type="InterPro" id="IPR001647">
    <property type="entry name" value="HTH_TetR"/>
</dbReference>
<dbReference type="InterPro" id="IPR023772">
    <property type="entry name" value="DNA-bd_HTH_TetR-type_CS"/>
</dbReference>
<dbReference type="SUPFAM" id="SSF46689">
    <property type="entry name" value="Homeodomain-like"/>
    <property type="match status" value="1"/>
</dbReference>
<gene>
    <name evidence="6" type="ORF">H9841_00695</name>
</gene>
<keyword evidence="3" id="KW-0804">Transcription</keyword>
<proteinExistence type="predicted"/>
<dbReference type="AlphaFoldDB" id="A0A9D2BXQ4"/>
<evidence type="ECO:0000259" key="5">
    <source>
        <dbReference type="PROSITE" id="PS50977"/>
    </source>
</evidence>
<dbReference type="GO" id="GO:0000976">
    <property type="term" value="F:transcription cis-regulatory region binding"/>
    <property type="evidence" value="ECO:0007669"/>
    <property type="project" value="TreeGrafter"/>
</dbReference>
<reference evidence="6" key="1">
    <citation type="journal article" date="2021" name="PeerJ">
        <title>Extensive microbial diversity within the chicken gut microbiome revealed by metagenomics and culture.</title>
        <authorList>
            <person name="Gilroy R."/>
            <person name="Ravi A."/>
            <person name="Getino M."/>
            <person name="Pursley I."/>
            <person name="Horton D.L."/>
            <person name="Alikhan N.F."/>
            <person name="Baker D."/>
            <person name="Gharbi K."/>
            <person name="Hall N."/>
            <person name="Watson M."/>
            <person name="Adriaenssens E.M."/>
            <person name="Foster-Nyarko E."/>
            <person name="Jarju S."/>
            <person name="Secka A."/>
            <person name="Antonio M."/>
            <person name="Oren A."/>
            <person name="Chaudhuri R.R."/>
            <person name="La Ragione R."/>
            <person name="Hildebrand F."/>
            <person name="Pallen M.J."/>
        </authorList>
    </citation>
    <scope>NUCLEOTIDE SEQUENCE</scope>
    <source>
        <strain evidence="6">ChiBcec16_6824</strain>
    </source>
</reference>
<dbReference type="Pfam" id="PF00440">
    <property type="entry name" value="TetR_N"/>
    <property type="match status" value="1"/>
</dbReference>
<dbReference type="PANTHER" id="PTHR30055:SF234">
    <property type="entry name" value="HTH-TYPE TRANSCRIPTIONAL REGULATOR BETI"/>
    <property type="match status" value="1"/>
</dbReference>
<accession>A0A9D2BXQ4</accession>
<dbReference type="InterPro" id="IPR009057">
    <property type="entry name" value="Homeodomain-like_sf"/>
</dbReference>
<name>A0A9D2BXQ4_9FIRM</name>
<organism evidence="6 7">
    <name type="scientific">Candidatus Flavonifractor merdigallinarum</name>
    <dbReference type="NCBI Taxonomy" id="2838589"/>
    <lineage>
        <taxon>Bacteria</taxon>
        <taxon>Bacillati</taxon>
        <taxon>Bacillota</taxon>
        <taxon>Clostridia</taxon>
        <taxon>Eubacteriales</taxon>
        <taxon>Oscillospiraceae</taxon>
        <taxon>Flavonifractor</taxon>
    </lineage>
</organism>
<comment type="caution">
    <text evidence="6">The sequence shown here is derived from an EMBL/GenBank/DDBJ whole genome shotgun (WGS) entry which is preliminary data.</text>
</comment>
<evidence type="ECO:0000313" key="7">
    <source>
        <dbReference type="Proteomes" id="UP000823868"/>
    </source>
</evidence>
<feature type="DNA-binding region" description="H-T-H motif" evidence="4">
    <location>
        <begin position="35"/>
        <end position="54"/>
    </location>
</feature>
<dbReference type="Proteomes" id="UP000823868">
    <property type="component" value="Unassembled WGS sequence"/>
</dbReference>
<dbReference type="PANTHER" id="PTHR30055">
    <property type="entry name" value="HTH-TYPE TRANSCRIPTIONAL REGULATOR RUTR"/>
    <property type="match status" value="1"/>
</dbReference>
<keyword evidence="2 4" id="KW-0238">DNA-binding</keyword>
<protein>
    <submittedName>
        <fullName evidence="6">TetR/AcrR family transcriptional regulator</fullName>
    </submittedName>
</protein>
<keyword evidence="1" id="KW-0805">Transcription regulation</keyword>
<reference evidence="6" key="2">
    <citation type="submission" date="2021-04" db="EMBL/GenBank/DDBJ databases">
        <authorList>
            <person name="Gilroy R."/>
        </authorList>
    </citation>
    <scope>NUCLEOTIDE SEQUENCE</scope>
    <source>
        <strain evidence="6">ChiBcec16_6824</strain>
    </source>
</reference>
<dbReference type="InterPro" id="IPR050109">
    <property type="entry name" value="HTH-type_TetR-like_transc_reg"/>
</dbReference>
<evidence type="ECO:0000256" key="4">
    <source>
        <dbReference type="PROSITE-ProRule" id="PRU00335"/>
    </source>
</evidence>
<dbReference type="GO" id="GO:0003700">
    <property type="term" value="F:DNA-binding transcription factor activity"/>
    <property type="evidence" value="ECO:0007669"/>
    <property type="project" value="TreeGrafter"/>
</dbReference>
<evidence type="ECO:0000313" key="6">
    <source>
        <dbReference type="EMBL" id="HIY20404.1"/>
    </source>
</evidence>
<evidence type="ECO:0000256" key="1">
    <source>
        <dbReference type="ARBA" id="ARBA00023015"/>
    </source>
</evidence>
<dbReference type="PRINTS" id="PR00455">
    <property type="entry name" value="HTHTETR"/>
</dbReference>
<dbReference type="Gene3D" id="1.10.357.10">
    <property type="entry name" value="Tetracycline Repressor, domain 2"/>
    <property type="match status" value="1"/>
</dbReference>
<evidence type="ECO:0000256" key="2">
    <source>
        <dbReference type="ARBA" id="ARBA00023125"/>
    </source>
</evidence>
<dbReference type="PROSITE" id="PS50977">
    <property type="entry name" value="HTH_TETR_2"/>
    <property type="match status" value="1"/>
</dbReference>
<dbReference type="EMBL" id="DXDX01000013">
    <property type="protein sequence ID" value="HIY20404.1"/>
    <property type="molecule type" value="Genomic_DNA"/>
</dbReference>
<dbReference type="PROSITE" id="PS01081">
    <property type="entry name" value="HTH_TETR_1"/>
    <property type="match status" value="1"/>
</dbReference>
<feature type="domain" description="HTH tetR-type" evidence="5">
    <location>
        <begin position="12"/>
        <end position="72"/>
    </location>
</feature>
<sequence>MDYQQRRKEQAQQTEQAILQAAMELSRHKSFDKVSVRDICQKAGITTGAFYHHFKSKDEMLLRGFSPLDHFMEQALTAYPDDSPRQRLWRLLSTYAAFMESLGWELVTRYYQQRLGAPPSHSIDPHRFTYRAMLDCLRQIQAEEGGLPVPTPEWLADFLFRHFRGVVIDWIIHQGSYPLLSRLEQDYNLFSRIFQTPATTPQAE</sequence>
<evidence type="ECO:0000256" key="3">
    <source>
        <dbReference type="ARBA" id="ARBA00023163"/>
    </source>
</evidence>